<dbReference type="InterPro" id="IPR001789">
    <property type="entry name" value="Sig_transdc_resp-reg_receiver"/>
</dbReference>
<proteinExistence type="predicted"/>
<feature type="domain" description="Response regulatory" evidence="7">
    <location>
        <begin position="4"/>
        <end position="120"/>
    </location>
</feature>
<evidence type="ECO:0000313" key="8">
    <source>
        <dbReference type="EMBL" id="SMF92411.1"/>
    </source>
</evidence>
<evidence type="ECO:0000256" key="5">
    <source>
        <dbReference type="PROSITE-ProRule" id="PRU00169"/>
    </source>
</evidence>
<dbReference type="PROSITE" id="PS50043">
    <property type="entry name" value="HTH_LUXR_2"/>
    <property type="match status" value="1"/>
</dbReference>
<dbReference type="EMBL" id="LT840184">
    <property type="protein sequence ID" value="SMF92411.1"/>
    <property type="molecule type" value="Genomic_DNA"/>
</dbReference>
<evidence type="ECO:0000256" key="4">
    <source>
        <dbReference type="ARBA" id="ARBA00023163"/>
    </source>
</evidence>
<dbReference type="InterPro" id="IPR011006">
    <property type="entry name" value="CheY-like_superfamily"/>
</dbReference>
<dbReference type="GO" id="GO:0000160">
    <property type="term" value="P:phosphorelay signal transduction system"/>
    <property type="evidence" value="ECO:0007669"/>
    <property type="project" value="InterPro"/>
</dbReference>
<dbReference type="STRING" id="1313296.SAMN05661091_5810"/>
<dbReference type="SMART" id="SM00421">
    <property type="entry name" value="HTH_LUXR"/>
    <property type="match status" value="1"/>
</dbReference>
<dbReference type="GO" id="GO:0006355">
    <property type="term" value="P:regulation of DNA-templated transcription"/>
    <property type="evidence" value="ECO:0007669"/>
    <property type="project" value="InterPro"/>
</dbReference>
<sequence>MSIRVFIAEDQRMLRGALALLLDFEEDIQVVGQAGDGKEALDLIAELKPDVCLLDIEMPIKSGLEVAEELQRLRLPCRIIILTTFARPGYFERAVQAGVQGYLLKDEPSERLAEAIRHIMEGRREVSPELVFGTVREVNPLTEREREILRLAAAGNSSGEIASILHLSYGTVRNYMSEVLNKLEAKNRIEAIALAEEKGWI</sequence>
<dbReference type="SUPFAM" id="SSF46894">
    <property type="entry name" value="C-terminal effector domain of the bipartite response regulators"/>
    <property type="match status" value="1"/>
</dbReference>
<gene>
    <name evidence="8" type="ORF">SAMN05661091_5810</name>
</gene>
<keyword evidence="3" id="KW-0238">DNA-binding</keyword>
<dbReference type="InterPro" id="IPR016032">
    <property type="entry name" value="Sig_transdc_resp-reg_C-effctor"/>
</dbReference>
<name>A0A1X7HU64_9BACL</name>
<reference evidence="9" key="1">
    <citation type="submission" date="2017-04" db="EMBL/GenBank/DDBJ databases">
        <authorList>
            <person name="Varghese N."/>
            <person name="Submissions S."/>
        </authorList>
    </citation>
    <scope>NUCLEOTIDE SEQUENCE [LARGE SCALE GENOMIC DNA]</scope>
    <source>
        <strain evidence="9">N3/975</strain>
    </source>
</reference>
<dbReference type="GO" id="GO:0003677">
    <property type="term" value="F:DNA binding"/>
    <property type="evidence" value="ECO:0007669"/>
    <property type="project" value="UniProtKB-KW"/>
</dbReference>
<keyword evidence="4" id="KW-0804">Transcription</keyword>
<protein>
    <submittedName>
        <fullName evidence="8">Two component transcriptional regulator, LuxR family</fullName>
    </submittedName>
</protein>
<evidence type="ECO:0000259" key="7">
    <source>
        <dbReference type="PROSITE" id="PS50110"/>
    </source>
</evidence>
<dbReference type="Proteomes" id="UP000192940">
    <property type="component" value="Chromosome I"/>
</dbReference>
<dbReference type="Pfam" id="PF00196">
    <property type="entry name" value="GerE"/>
    <property type="match status" value="1"/>
</dbReference>
<evidence type="ECO:0000256" key="1">
    <source>
        <dbReference type="ARBA" id="ARBA00022553"/>
    </source>
</evidence>
<accession>A0A1X7HU64</accession>
<dbReference type="Pfam" id="PF00072">
    <property type="entry name" value="Response_reg"/>
    <property type="match status" value="1"/>
</dbReference>
<evidence type="ECO:0000256" key="3">
    <source>
        <dbReference type="ARBA" id="ARBA00023125"/>
    </source>
</evidence>
<keyword evidence="1 5" id="KW-0597">Phosphoprotein</keyword>
<dbReference type="PANTHER" id="PTHR43214">
    <property type="entry name" value="TWO-COMPONENT RESPONSE REGULATOR"/>
    <property type="match status" value="1"/>
</dbReference>
<dbReference type="CDD" id="cd06170">
    <property type="entry name" value="LuxR_C_like"/>
    <property type="match status" value="1"/>
</dbReference>
<evidence type="ECO:0000259" key="6">
    <source>
        <dbReference type="PROSITE" id="PS50043"/>
    </source>
</evidence>
<dbReference type="SMART" id="SM00448">
    <property type="entry name" value="REC"/>
    <property type="match status" value="1"/>
</dbReference>
<dbReference type="SUPFAM" id="SSF52172">
    <property type="entry name" value="CheY-like"/>
    <property type="match status" value="1"/>
</dbReference>
<organism evidence="8 9">
    <name type="scientific">Paenibacillus uliginis N3/975</name>
    <dbReference type="NCBI Taxonomy" id="1313296"/>
    <lineage>
        <taxon>Bacteria</taxon>
        <taxon>Bacillati</taxon>
        <taxon>Bacillota</taxon>
        <taxon>Bacilli</taxon>
        <taxon>Bacillales</taxon>
        <taxon>Paenibacillaceae</taxon>
        <taxon>Paenibacillus</taxon>
    </lineage>
</organism>
<dbReference type="CDD" id="cd19930">
    <property type="entry name" value="REC_DesR-like"/>
    <property type="match status" value="1"/>
</dbReference>
<keyword evidence="2" id="KW-0805">Transcription regulation</keyword>
<dbReference type="AlphaFoldDB" id="A0A1X7HU64"/>
<dbReference type="PROSITE" id="PS50110">
    <property type="entry name" value="RESPONSE_REGULATORY"/>
    <property type="match status" value="1"/>
</dbReference>
<feature type="modified residue" description="4-aspartylphosphate" evidence="5">
    <location>
        <position position="55"/>
    </location>
</feature>
<dbReference type="InterPro" id="IPR039420">
    <property type="entry name" value="WalR-like"/>
</dbReference>
<evidence type="ECO:0000256" key="2">
    <source>
        <dbReference type="ARBA" id="ARBA00023015"/>
    </source>
</evidence>
<dbReference type="PRINTS" id="PR00038">
    <property type="entry name" value="HTHLUXR"/>
</dbReference>
<evidence type="ECO:0000313" key="9">
    <source>
        <dbReference type="Proteomes" id="UP000192940"/>
    </source>
</evidence>
<feature type="domain" description="HTH luxR-type" evidence="6">
    <location>
        <begin position="134"/>
        <end position="199"/>
    </location>
</feature>
<dbReference type="InterPro" id="IPR000792">
    <property type="entry name" value="Tscrpt_reg_LuxR_C"/>
</dbReference>
<dbReference type="Gene3D" id="3.40.50.2300">
    <property type="match status" value="1"/>
</dbReference>
<dbReference type="PANTHER" id="PTHR43214:SF42">
    <property type="entry name" value="TRANSCRIPTIONAL REGULATORY PROTEIN DESR"/>
    <property type="match status" value="1"/>
</dbReference>
<keyword evidence="9" id="KW-1185">Reference proteome</keyword>